<dbReference type="InterPro" id="IPR036610">
    <property type="entry name" value="PEBP-like_sf"/>
</dbReference>
<dbReference type="AlphaFoldDB" id="A0A1A9UTL9"/>
<organism evidence="1 2">
    <name type="scientific">Glossina austeni</name>
    <name type="common">Savannah tsetse fly</name>
    <dbReference type="NCBI Taxonomy" id="7395"/>
    <lineage>
        <taxon>Eukaryota</taxon>
        <taxon>Metazoa</taxon>
        <taxon>Ecdysozoa</taxon>
        <taxon>Arthropoda</taxon>
        <taxon>Hexapoda</taxon>
        <taxon>Insecta</taxon>
        <taxon>Pterygota</taxon>
        <taxon>Neoptera</taxon>
        <taxon>Endopterygota</taxon>
        <taxon>Diptera</taxon>
        <taxon>Brachycera</taxon>
        <taxon>Muscomorpha</taxon>
        <taxon>Hippoboscoidea</taxon>
        <taxon>Glossinidae</taxon>
        <taxon>Glossina</taxon>
    </lineage>
</organism>
<evidence type="ECO:0000313" key="1">
    <source>
        <dbReference type="EnsemblMetazoa" id="GAUT014906-PA"/>
    </source>
</evidence>
<dbReference type="VEuPathDB" id="VectorBase:GAUT014906"/>
<sequence length="169" mass="19354">MCAYLWYAHELGLNHTANRLTKQLISDGKIKIEIETDTDDFLGFDEEEQTREAQGNDGGTDGADLPCSYCESSPKKLHSMRNMYLTSQRPDFRAAKFFENTTWAQWQLEIFSELNRINTARSSSRFRNYQHWLVTSIPGDQIYEGDGVVDYIGAVPPRHTGLPHYVSLV</sequence>
<dbReference type="STRING" id="7395.A0A1A9UTL9"/>
<evidence type="ECO:0000313" key="2">
    <source>
        <dbReference type="Proteomes" id="UP000078200"/>
    </source>
</evidence>
<dbReference type="SUPFAM" id="SSF49777">
    <property type="entry name" value="PEBP-like"/>
    <property type="match status" value="1"/>
</dbReference>
<accession>A0A1A9UTL9</accession>
<keyword evidence="2" id="KW-1185">Reference proteome</keyword>
<dbReference type="Gene3D" id="3.90.280.10">
    <property type="entry name" value="PEBP-like"/>
    <property type="match status" value="1"/>
</dbReference>
<protein>
    <submittedName>
        <fullName evidence="1">Uncharacterized protein</fullName>
    </submittedName>
</protein>
<reference evidence="1" key="1">
    <citation type="submission" date="2020-05" db="UniProtKB">
        <authorList>
            <consortium name="EnsemblMetazoa"/>
        </authorList>
    </citation>
    <scope>IDENTIFICATION</scope>
    <source>
        <strain evidence="1">TTRI</strain>
    </source>
</reference>
<dbReference type="EnsemblMetazoa" id="GAUT014906-RA">
    <property type="protein sequence ID" value="GAUT014906-PA"/>
    <property type="gene ID" value="GAUT014906"/>
</dbReference>
<name>A0A1A9UTL9_GLOAU</name>
<dbReference type="Proteomes" id="UP000078200">
    <property type="component" value="Unassembled WGS sequence"/>
</dbReference>
<proteinExistence type="predicted"/>